<comment type="caution">
    <text evidence="2">The sequence shown here is derived from an EMBL/GenBank/DDBJ whole genome shotgun (WGS) entry which is preliminary data.</text>
</comment>
<accession>A0A9N9VRP8</accession>
<evidence type="ECO:0000313" key="3">
    <source>
        <dbReference type="Proteomes" id="UP000696573"/>
    </source>
</evidence>
<dbReference type="Proteomes" id="UP000696573">
    <property type="component" value="Unassembled WGS sequence"/>
</dbReference>
<dbReference type="EMBL" id="CABFNQ020000754">
    <property type="protein sequence ID" value="CAH0035371.1"/>
    <property type="molecule type" value="Genomic_DNA"/>
</dbReference>
<keyword evidence="3" id="KW-1185">Reference proteome</keyword>
<dbReference type="AlphaFoldDB" id="A0A9N9VRP8"/>
<feature type="compositionally biased region" description="Basic and acidic residues" evidence="1">
    <location>
        <begin position="31"/>
        <end position="73"/>
    </location>
</feature>
<sequence length="123" mass="13499">MLFFLVLSTPAAEDAEGGLELPGREAKMAPRDLRDGKGLLGRKDLEGTRESGENKDSKEIQGNKENRALKDPKGIQGSREVGALLGRMARREPMALKVPEDVEVAEDVEDAEEIRANRELMAL</sequence>
<proteinExistence type="predicted"/>
<reference evidence="2" key="1">
    <citation type="submission" date="2021-10" db="EMBL/GenBank/DDBJ databases">
        <authorList>
            <person name="Piombo E."/>
        </authorList>
    </citation>
    <scope>NUCLEOTIDE SEQUENCE</scope>
</reference>
<gene>
    <name evidence="2" type="ORF">CRHIZ90672A_00015449</name>
</gene>
<evidence type="ECO:0000256" key="1">
    <source>
        <dbReference type="SAM" id="MobiDB-lite"/>
    </source>
</evidence>
<name>A0A9N9VRP8_9HYPO</name>
<organism evidence="2 3">
    <name type="scientific">Clonostachys rhizophaga</name>
    <dbReference type="NCBI Taxonomy" id="160324"/>
    <lineage>
        <taxon>Eukaryota</taxon>
        <taxon>Fungi</taxon>
        <taxon>Dikarya</taxon>
        <taxon>Ascomycota</taxon>
        <taxon>Pezizomycotina</taxon>
        <taxon>Sordariomycetes</taxon>
        <taxon>Hypocreomycetidae</taxon>
        <taxon>Hypocreales</taxon>
        <taxon>Bionectriaceae</taxon>
        <taxon>Clonostachys</taxon>
    </lineage>
</organism>
<dbReference type="OrthoDB" id="6428372at2759"/>
<feature type="region of interest" description="Disordered" evidence="1">
    <location>
        <begin position="31"/>
        <end position="79"/>
    </location>
</feature>
<protein>
    <submittedName>
        <fullName evidence="2">Uncharacterized protein</fullName>
    </submittedName>
</protein>
<evidence type="ECO:0000313" key="2">
    <source>
        <dbReference type="EMBL" id="CAH0035371.1"/>
    </source>
</evidence>